<dbReference type="VEuPathDB" id="VectorBase:FBgn0051482"/>
<reference evidence="5 7" key="5">
    <citation type="journal article" date="2002" name="Genome Biol.">
        <title>Heterochromatic sequences in a Drosophila whole-genome shotgun assembly.</title>
        <authorList>
            <person name="Hoskins R.A."/>
            <person name="Smith C.D."/>
            <person name="Carlson J.W."/>
            <person name="Carvalho A.B."/>
            <person name="Halpern A."/>
            <person name="Kaminker J.S."/>
            <person name="Kennedy C."/>
            <person name="Mungall C.J."/>
            <person name="Sullivan B.A."/>
            <person name="Sutton G.G."/>
            <person name="Yasuhara J.C."/>
            <person name="Wakimoto B.T."/>
            <person name="Myers E.W."/>
            <person name="Celniker S.E."/>
            <person name="Rubin G.M."/>
            <person name="Karpen G.H."/>
        </authorList>
    </citation>
    <scope>NUCLEOTIDE SEQUENCE [LARGE SCALE GENOMIC DNA]</scope>
    <source>
        <strain evidence="7">Berkeley</strain>
    </source>
</reference>
<dbReference type="Bgee" id="FBgn0051482">
    <property type="expression patterns" value="Expressed in early-mid elongation-stage spermatid (Drosophila) in testis and 26 other cell types or tissues"/>
</dbReference>
<reference evidence="5 7" key="4">
    <citation type="journal article" date="2002" name="Genome Biol.">
        <title>The transposable elements of the Drosophila melanogaster euchromatin: a genomics perspective.</title>
        <authorList>
            <person name="Kaminker J.S."/>
            <person name="Bergman C.M."/>
            <person name="Kronmiller B."/>
            <person name="Carlson J."/>
            <person name="Svirskas R."/>
            <person name="Patel S."/>
            <person name="Frise E."/>
            <person name="Wheeler D.A."/>
            <person name="Lewis S.E."/>
            <person name="Rubin G.M."/>
            <person name="Ashburner M."/>
            <person name="Celniker S.E."/>
        </authorList>
    </citation>
    <scope>NUCLEOTIDE SEQUENCE [LARGE SCALE GENOMIC DNA]</scope>
    <source>
        <strain evidence="7">Berkeley</strain>
    </source>
</reference>
<dbReference type="GO" id="GO:0005615">
    <property type="term" value="C:extracellular space"/>
    <property type="evidence" value="ECO:0000318"/>
    <property type="project" value="GO_Central"/>
</dbReference>
<evidence type="ECO:0000256" key="1">
    <source>
        <dbReference type="ARBA" id="ARBA00004613"/>
    </source>
</evidence>
<reference evidence="5 7" key="2">
    <citation type="journal article" date="2002" name="Genome Biol.">
        <title>Finishing a whole-genome shotgun: release 3 of the Drosophila melanogaster euchromatic genome sequence.</title>
        <authorList>
            <person name="Celniker S.E."/>
            <person name="Wheeler D.A."/>
            <person name="Kronmiller B."/>
            <person name="Carlson J.W."/>
            <person name="Halpern A."/>
            <person name="Patel S."/>
            <person name="Adams M."/>
            <person name="Champe M."/>
            <person name="Dugan S.P."/>
            <person name="Frise E."/>
            <person name="Hodgson A."/>
            <person name="George R.A."/>
            <person name="Hoskins R.A."/>
            <person name="Laverty T."/>
            <person name="Muzny D.M."/>
            <person name="Nelson C.R."/>
            <person name="Pacleb J.M."/>
            <person name="Park S."/>
            <person name="Pfeiffer B.D."/>
            <person name="Richards S."/>
            <person name="Sodergren E.J."/>
            <person name="Svirskas R."/>
            <person name="Tabor P.E."/>
            <person name="Wan K."/>
            <person name="Stapleton M."/>
            <person name="Sutton G.G."/>
            <person name="Venter C."/>
            <person name="Weinstock G."/>
            <person name="Scherer S.E."/>
            <person name="Myers E.W."/>
            <person name="Gibbs R.A."/>
            <person name="Rubin G.M."/>
        </authorList>
    </citation>
    <scope>NUCLEOTIDE SEQUENCE [LARGE SCALE GENOMIC DNA]</scope>
    <source>
        <strain evidence="7">Berkeley</strain>
    </source>
</reference>
<comment type="subcellular location">
    <subcellularLocation>
        <location evidence="1">Secreted</location>
    </subcellularLocation>
</comment>
<dbReference type="GeneID" id="40806"/>
<dbReference type="Pfam" id="PF00188">
    <property type="entry name" value="CAP"/>
    <property type="match status" value="1"/>
</dbReference>
<dbReference type="STRING" id="7227.FBpp0081179"/>
<dbReference type="eggNOG" id="KOG3017">
    <property type="taxonomic scope" value="Eukaryota"/>
</dbReference>
<dbReference type="CDD" id="cd05382">
    <property type="entry name" value="CAP_GAPR1-like"/>
    <property type="match status" value="1"/>
</dbReference>
<accession>Q9VI35</accession>
<organism evidence="5 7">
    <name type="scientific">Drosophila melanogaster</name>
    <name type="common">Fruit fly</name>
    <dbReference type="NCBI Taxonomy" id="7227"/>
    <lineage>
        <taxon>Eukaryota</taxon>
        <taxon>Metazoa</taxon>
        <taxon>Ecdysozoa</taxon>
        <taxon>Arthropoda</taxon>
        <taxon>Hexapoda</taxon>
        <taxon>Insecta</taxon>
        <taxon>Pterygota</taxon>
        <taxon>Neoptera</taxon>
        <taxon>Endopterygota</taxon>
        <taxon>Diptera</taxon>
        <taxon>Brachycera</taxon>
        <taxon>Muscomorpha</taxon>
        <taxon>Ephydroidea</taxon>
        <taxon>Drosophilidae</taxon>
        <taxon>Drosophila</taxon>
        <taxon>Sophophora</taxon>
    </lineage>
</organism>
<dbReference type="PaxDb" id="7227-FBpp0081179"/>
<dbReference type="KEGG" id="dme:Dmel_CG31482"/>
<keyword evidence="7" id="KW-1185">Reference proteome</keyword>
<feature type="domain" description="SCP" evidence="4">
    <location>
        <begin position="21"/>
        <end position="151"/>
    </location>
</feature>
<reference evidence="5 7" key="3">
    <citation type="journal article" date="2002" name="Genome Biol.">
        <title>Annotation of the Drosophila melanogaster euchromatic genome: a systematic review.</title>
        <authorList>
            <person name="Misra S."/>
            <person name="Crosby M.A."/>
            <person name="Mungall C.J."/>
            <person name="Matthews B.B."/>
            <person name="Campbell K.S."/>
            <person name="Hradecky P."/>
            <person name="Huang Y."/>
            <person name="Kaminker J.S."/>
            <person name="Millburn G.H."/>
            <person name="Prochnik S.E."/>
            <person name="Smith C.D."/>
            <person name="Tupy J.L."/>
            <person name="Whitfied E.J."/>
            <person name="Bayraktaroglu L."/>
            <person name="Berman B.P."/>
            <person name="Bettencourt B.R."/>
            <person name="Celniker S.E."/>
            <person name="de Grey A.D."/>
            <person name="Drysdale R.A."/>
            <person name="Harris N.L."/>
            <person name="Richter J."/>
            <person name="Russo S."/>
            <person name="Schroeder A.J."/>
            <person name="Shu S.Q."/>
            <person name="Stapleton M."/>
            <person name="Yamada C."/>
            <person name="Ashburner M."/>
            <person name="Gelbart W.M."/>
            <person name="Rubin G.M."/>
            <person name="Lewis S.E."/>
        </authorList>
    </citation>
    <scope>GENOME REANNOTATION</scope>
    <source>
        <strain evidence="7">Berkeley</strain>
    </source>
</reference>
<keyword evidence="2" id="KW-0964">Secreted</keyword>
<gene>
    <name evidence="5" type="primary">CG2337</name>
    <name evidence="5" type="synonym">Dmel\CG31482</name>
    <name evidence="5 6" type="ORF">CG31482</name>
    <name evidence="5" type="ORF">Dmel_CG31482</name>
</gene>
<dbReference type="Reactome" id="R-DME-6798695">
    <property type="pathway name" value="Neutrophil degranulation"/>
</dbReference>
<feature type="signal peptide" evidence="3">
    <location>
        <begin position="1"/>
        <end position="20"/>
    </location>
</feature>
<keyword evidence="3" id="KW-0732">Signal</keyword>
<dbReference type="OrthoDB" id="337038at2759"/>
<reference evidence="5 7" key="1">
    <citation type="journal article" date="2000" name="Science">
        <title>The genome sequence of Drosophila melanogaster.</title>
        <authorList>
            <person name="Adams M.D."/>
            <person name="Celniker S.E."/>
            <person name="Holt R.A."/>
            <person name="Evans C.A."/>
            <person name="Gocayne J.D."/>
            <person name="Amanatides P.G."/>
            <person name="Scherer S.E."/>
            <person name="Li P.W."/>
            <person name="Hoskins R.A."/>
            <person name="Galle R.F."/>
            <person name="George R.A."/>
            <person name="Lewis S.E."/>
            <person name="Richards S."/>
            <person name="Ashburner M."/>
            <person name="Henderson S.N."/>
            <person name="Sutton G.G."/>
            <person name="Wortman J.R."/>
            <person name="Yandell M.D."/>
            <person name="Zhang Q."/>
            <person name="Chen L.X."/>
            <person name="Brandon R.C."/>
            <person name="Rogers Y.H."/>
            <person name="Blazej R.G."/>
            <person name="Champe M."/>
            <person name="Pfeiffer B.D."/>
            <person name="Wan K.H."/>
            <person name="Doyle C."/>
            <person name="Baxter E.G."/>
            <person name="Helt G."/>
            <person name="Nelson C.R."/>
            <person name="Gabor G.L."/>
            <person name="Abril J.F."/>
            <person name="Agbayani A."/>
            <person name="An H.J."/>
            <person name="Andrews-Pfannkoch C."/>
            <person name="Baldwin D."/>
            <person name="Ballew R.M."/>
            <person name="Basu A."/>
            <person name="Baxendale J."/>
            <person name="Bayraktaroglu L."/>
            <person name="Beasley E.M."/>
            <person name="Beeson K.Y."/>
            <person name="Benos P.V."/>
            <person name="Berman B.P."/>
            <person name="Bhandari D."/>
            <person name="Bolshakov S."/>
            <person name="Borkova D."/>
            <person name="Botchan M.R."/>
            <person name="Bouck J."/>
            <person name="Brokstein P."/>
            <person name="Brottier P."/>
            <person name="Burtis K.C."/>
            <person name="Busam D.A."/>
            <person name="Butler H."/>
            <person name="Cadieu E."/>
            <person name="Center A."/>
            <person name="Chandra I."/>
            <person name="Cherry J.M."/>
            <person name="Cawley S."/>
            <person name="Dahlke C."/>
            <person name="Davenport L.B."/>
            <person name="Davies P."/>
            <person name="de Pablos B."/>
            <person name="Delcher A."/>
            <person name="Deng Z."/>
            <person name="Mays A.D."/>
            <person name="Dew I."/>
            <person name="Dietz S.M."/>
            <person name="Dodson K."/>
            <person name="Doup L.E."/>
            <person name="Downes M."/>
            <person name="Dugan-Rocha S."/>
            <person name="Dunkov B.C."/>
            <person name="Dunn P."/>
            <person name="Durbin K.J."/>
            <person name="Evangelista C.C."/>
            <person name="Ferraz C."/>
            <person name="Ferriera S."/>
            <person name="Fleischmann W."/>
            <person name="Fosler C."/>
            <person name="Gabrielian A.E."/>
            <person name="Garg N.S."/>
            <person name="Gelbart W.M."/>
            <person name="Glasser K."/>
            <person name="Glodek A."/>
            <person name="Gong F."/>
            <person name="Gorrell J.H."/>
            <person name="Gu Z."/>
            <person name="Guan P."/>
            <person name="Harris M."/>
            <person name="Harris N.L."/>
            <person name="Harvey D."/>
            <person name="Heiman T.J."/>
            <person name="Hernandez J.R."/>
            <person name="Houck J."/>
            <person name="Hostin D."/>
            <person name="Houston K.A."/>
            <person name="Howland T.J."/>
            <person name="Wei M.H."/>
            <person name="Ibegwam C."/>
            <person name="Jalali M."/>
            <person name="Kalush F."/>
            <person name="Karpen G.H."/>
            <person name="Ke Z."/>
            <person name="Kennison J.A."/>
            <person name="Ketchum K.A."/>
            <person name="Kimmel B.E."/>
            <person name="Kodira C.D."/>
            <person name="Kraft C."/>
            <person name="Kravitz S."/>
            <person name="Kulp D."/>
            <person name="Lai Z."/>
            <person name="Lasko P."/>
            <person name="Lei Y."/>
            <person name="Levitsky A.A."/>
            <person name="Li J."/>
            <person name="Li Z."/>
            <person name="Liang Y."/>
            <person name="Lin X."/>
            <person name="Liu X."/>
            <person name="Mattei B."/>
            <person name="McIntosh T.C."/>
            <person name="McLeod M.P."/>
            <person name="McPherson D."/>
            <person name="Merkulov G."/>
            <person name="Milshina N.V."/>
            <person name="Mobarry C."/>
            <person name="Morris J."/>
            <person name="Moshrefi A."/>
            <person name="Mount S.M."/>
            <person name="Moy M."/>
            <person name="Murphy B."/>
            <person name="Murphy L."/>
            <person name="Muzny D.M."/>
            <person name="Nelson D.L."/>
            <person name="Nelson D.R."/>
            <person name="Nelson K.A."/>
            <person name="Nixon K."/>
            <person name="Nusskern D.R."/>
            <person name="Pacleb J.M."/>
            <person name="Palazzolo M."/>
            <person name="Pittman G.S."/>
            <person name="Pan S."/>
            <person name="Pollard J."/>
            <person name="Puri V."/>
            <person name="Reese M.G."/>
            <person name="Reinert K."/>
            <person name="Remington K."/>
            <person name="Saunders R.D."/>
            <person name="Scheeler F."/>
            <person name="Shen H."/>
            <person name="Shue B.C."/>
            <person name="Siden-Kiamos I."/>
            <person name="Simpson M."/>
            <person name="Skupski M.P."/>
            <person name="Smith T."/>
            <person name="Spier E."/>
            <person name="Spradling A.C."/>
            <person name="Stapleton M."/>
            <person name="Strong R."/>
            <person name="Sun E."/>
            <person name="Svirskas R."/>
            <person name="Tector C."/>
            <person name="Turner R."/>
            <person name="Venter E."/>
            <person name="Wang A.H."/>
            <person name="Wang X."/>
            <person name="Wang Z.Y."/>
            <person name="Wassarman D.A."/>
            <person name="Weinstock G.M."/>
            <person name="Weissenbach J."/>
            <person name="Williams S.M."/>
            <person name="WoodageT"/>
            <person name="Worley K.C."/>
            <person name="Wu D."/>
            <person name="Yang S."/>
            <person name="Yao Q.A."/>
            <person name="Ye J."/>
            <person name="Yeh R.F."/>
            <person name="Zaveri J.S."/>
            <person name="Zhan M."/>
            <person name="Zhang G."/>
            <person name="Zhao Q."/>
            <person name="Zheng L."/>
            <person name="Zheng X.H."/>
            <person name="Zhong F.N."/>
            <person name="Zhong W."/>
            <person name="Zhou X."/>
            <person name="Zhu S."/>
            <person name="Zhu X."/>
            <person name="Smith H.O."/>
            <person name="Gibbs R.A."/>
            <person name="Myers E.W."/>
            <person name="Rubin G.M."/>
            <person name="Venter J.C."/>
        </authorList>
    </citation>
    <scope>NUCLEOTIDE SEQUENCE [LARGE SCALE GENOMIC DNA]</scope>
    <source>
        <strain evidence="7">Berkeley</strain>
    </source>
</reference>
<dbReference type="FunCoup" id="Q9VI35">
    <property type="interactions" value="31"/>
</dbReference>
<evidence type="ECO:0000313" key="6">
    <source>
        <dbReference type="FlyBase" id="FBgn0051482"/>
    </source>
</evidence>
<dbReference type="GO" id="GO:0005576">
    <property type="term" value="C:extracellular region"/>
    <property type="evidence" value="ECO:0000255"/>
    <property type="project" value="FlyBase"/>
</dbReference>
<reference evidence="5 7" key="11">
    <citation type="journal article" date="2015" name="Genome Res.">
        <title>The Release 6 reference sequence of the Drosophila melanogaster genome.</title>
        <authorList>
            <person name="Hoskins R.A."/>
            <person name="Carlson J.W."/>
            <person name="Wan K.H."/>
            <person name="Park S."/>
            <person name="Mendez I."/>
            <person name="Galle S.E."/>
            <person name="Booth B.W."/>
            <person name="Pfeiffer B.D."/>
            <person name="George R.A."/>
            <person name="Svirskas R."/>
            <person name="Krzywinski M."/>
            <person name="Schein J."/>
            <person name="Accardo M.C."/>
            <person name="Damia E."/>
            <person name="Messina G."/>
            <person name="Mendez-Lago M."/>
            <person name="de Pablos B."/>
            <person name="Demakova O.V."/>
            <person name="Andreyeva E.N."/>
            <person name="Boldyreva L.V."/>
            <person name="Marra M."/>
            <person name="Carvalho A.B."/>
            <person name="Dimitri P."/>
            <person name="Villasante A."/>
            <person name="Zhimulev I.F."/>
            <person name="Rubin G.M."/>
            <person name="Karpen G.H."/>
            <person name="Celniker S.E."/>
        </authorList>
    </citation>
    <scope>NUCLEOTIDE SEQUENCE [LARGE SCALE GENOMIC DNA]</scope>
    <source>
        <strain evidence="7">Berkeley</strain>
    </source>
</reference>
<dbReference type="SMR" id="Q9VI35"/>
<dbReference type="OMA" id="YYWVVAR"/>
<dbReference type="HOGENOM" id="CLU_035730_9_2_1"/>
<dbReference type="AGR" id="FB:FBgn0051482"/>
<dbReference type="RefSeq" id="NP_731097.1">
    <property type="nucleotide sequence ID" value="NM_169150.2"/>
</dbReference>
<dbReference type="InterPro" id="IPR001283">
    <property type="entry name" value="CRISP-related"/>
</dbReference>
<evidence type="ECO:0000313" key="5">
    <source>
        <dbReference type="EMBL" id="AAF54109.2"/>
    </source>
</evidence>
<dbReference type="InterPro" id="IPR014044">
    <property type="entry name" value="CAP_dom"/>
</dbReference>
<sequence>MFLVNILIVLALCLLVLVIADLQEDHLNEHNRLREKHGSPPLTLDDELTKGCEEYAKVLANNEKLEHSSSAGQNYGENLCMRSQTPLQCVQDWYDEIADYDFEKPQFAMSTGHFTALVWKNAKKMGIGQAKDKKGYYWVVARYYPPVNVNGQFEENVLPPIKGEGDENGQGNLNRFQVDNIPIIVMLWLCWQFTN</sequence>
<name>Q9VI35_DROME</name>
<dbReference type="Gene3D" id="3.40.33.10">
    <property type="entry name" value="CAP"/>
    <property type="match status" value="1"/>
</dbReference>
<dbReference type="SMART" id="SM00198">
    <property type="entry name" value="SCP"/>
    <property type="match status" value="1"/>
</dbReference>
<reference evidence="5 7" key="7">
    <citation type="journal article" date="2007" name="Science">
        <title>The Release 5.1 annotation of Drosophila melanogaster heterochromatin.</title>
        <authorList>
            <person name="Smith C.D."/>
            <person name="Shu S."/>
            <person name="Mungall C.J."/>
            <person name="Karpen G.H."/>
        </authorList>
    </citation>
    <scope>NUCLEOTIDE SEQUENCE [LARGE SCALE GENOMIC DNA]</scope>
    <source>
        <strain evidence="7">Berkeley</strain>
    </source>
</reference>
<dbReference type="InterPro" id="IPR034113">
    <property type="entry name" value="SCP_GAPR1-like"/>
</dbReference>
<evidence type="ECO:0000256" key="3">
    <source>
        <dbReference type="SAM" id="SignalP"/>
    </source>
</evidence>
<dbReference type="InterPro" id="IPR035940">
    <property type="entry name" value="CAP_sf"/>
</dbReference>
<evidence type="ECO:0000313" key="7">
    <source>
        <dbReference type="Proteomes" id="UP000000803"/>
    </source>
</evidence>
<dbReference type="PhylomeDB" id="Q9VI35"/>
<dbReference type="UCSC" id="CG31482-RA">
    <property type="organism name" value="d. melanogaster"/>
</dbReference>
<dbReference type="BioGRID-ORCS" id="40806">
    <property type="hits" value="0 hits in 1 CRISPR screen"/>
</dbReference>
<dbReference type="Proteomes" id="UP000000803">
    <property type="component" value="Chromosome 3R"/>
</dbReference>
<dbReference type="ExpressionAtlas" id="Q9VI35">
    <property type="expression patterns" value="baseline and differential"/>
</dbReference>
<dbReference type="FunFam" id="3.40.33.10:FF:000069">
    <property type="entry name" value="GM10902"/>
    <property type="match status" value="1"/>
</dbReference>
<reference evidence="5 7" key="8">
    <citation type="journal article" date="2007" name="Science">
        <title>Sequence finishing and mapping of Drosophila melanogaster heterochromatin.</title>
        <authorList>
            <person name="Hoskins R.A."/>
            <person name="Carlson J.W."/>
            <person name="Kennedy C."/>
            <person name="Acevedo D."/>
            <person name="Evans-Holm M."/>
            <person name="Frise E."/>
            <person name="Wan K.H."/>
            <person name="Park S."/>
            <person name="Mendez-Lago M."/>
            <person name="Rossi F."/>
            <person name="Villasante A."/>
            <person name="Dimitri P."/>
            <person name="Karpen G.H."/>
            <person name="Celniker S.E."/>
        </authorList>
    </citation>
    <scope>NUCLEOTIDE SEQUENCE [LARGE SCALE GENOMIC DNA]</scope>
    <source>
        <strain evidence="7">Berkeley</strain>
    </source>
</reference>
<evidence type="ECO:0000259" key="4">
    <source>
        <dbReference type="SMART" id="SM00198"/>
    </source>
</evidence>
<evidence type="ECO:0000256" key="2">
    <source>
        <dbReference type="ARBA" id="ARBA00022525"/>
    </source>
</evidence>
<dbReference type="PANTHER" id="PTHR10334">
    <property type="entry name" value="CYSTEINE-RICH SECRETORY PROTEIN-RELATED"/>
    <property type="match status" value="1"/>
</dbReference>
<dbReference type="InParanoid" id="Q9VI35"/>
<protein>
    <recommendedName>
        <fullName evidence="4">SCP domain-containing protein</fullName>
    </recommendedName>
</protein>
<reference evidence="5 7" key="9">
    <citation type="journal article" date="2015" name="G3 (Bethesda)">
        <title>Gene Model Annotations for Drosophila melanogaster: Impact of High-Throughput Data.</title>
        <authorList>
            <consortium name="FlyBase Consortium"/>
            <person name="Matthews B.B."/>
            <person name="Dos Santos G."/>
            <person name="Crosby M.A."/>
            <person name="Emmert D.B."/>
            <person name="St Pierre S.E."/>
            <person name="Gramates L.S."/>
            <person name="Zhou P."/>
            <person name="Schroeder A.J."/>
            <person name="Falls K."/>
            <person name="Strelets V."/>
            <person name="Russo S.M."/>
            <person name="Gelbart W.M."/>
            <person name="null"/>
        </authorList>
    </citation>
    <scope>NUCLEOTIDE SEQUENCE [LARGE SCALE GENOMIC DNA]</scope>
    <source>
        <strain evidence="7">Berkeley</strain>
    </source>
</reference>
<dbReference type="EMBL" id="AE014297">
    <property type="protein sequence ID" value="AAF54109.2"/>
    <property type="molecule type" value="Genomic_DNA"/>
</dbReference>
<dbReference type="FlyBase" id="FBgn0051482">
    <property type="gene designation" value="CG31482"/>
</dbReference>
<dbReference type="AlphaFoldDB" id="Q9VI35"/>
<dbReference type="PRINTS" id="PR00837">
    <property type="entry name" value="V5TPXLIKE"/>
</dbReference>
<reference evidence="5 7" key="6">
    <citation type="journal article" date="2005" name="PLoS Comput. Biol.">
        <title>Combined evidence annotation of transposable elements in genome sequences.</title>
        <authorList>
            <person name="Quesneville H."/>
            <person name="Bergman C.M."/>
            <person name="Andrieu O."/>
            <person name="Autard D."/>
            <person name="Nouaud D."/>
            <person name="Ashburner M."/>
            <person name="Anxolabehere D."/>
        </authorList>
    </citation>
    <scope>NUCLEOTIDE SEQUENCE [LARGE SCALE GENOMIC DNA]</scope>
    <source>
        <strain evidence="7">Berkeley</strain>
    </source>
</reference>
<dbReference type="SUPFAM" id="SSF55797">
    <property type="entry name" value="PR-1-like"/>
    <property type="match status" value="1"/>
</dbReference>
<reference evidence="5 7" key="10">
    <citation type="journal article" date="2015" name="G3 (Bethesda)">
        <title>Gene Model Annotations for Drosophila melanogaster: The Rule-Benders.</title>
        <authorList>
            <consortium name="FlyBase Consortium"/>
            <person name="Crosby M.A."/>
            <person name="Gramates L.S."/>
            <person name="Dos Santos G."/>
            <person name="Matthews B.B."/>
            <person name="St Pierre S.E."/>
            <person name="Zhou P."/>
            <person name="Schroeder A.J."/>
            <person name="Falls K."/>
            <person name="Emmert D.B."/>
            <person name="Russo S.M."/>
            <person name="Gelbart W.M."/>
            <person name="null"/>
        </authorList>
    </citation>
    <scope>NUCLEOTIDE SEQUENCE [LARGE SCALE GENOMIC DNA]</scope>
    <source>
        <strain evidence="7">Berkeley</strain>
    </source>
</reference>
<proteinExistence type="predicted"/>
<feature type="chain" id="PRO_5004338334" description="SCP domain-containing protein" evidence="3">
    <location>
        <begin position="21"/>
        <end position="195"/>
    </location>
</feature>